<dbReference type="GO" id="GO:0050660">
    <property type="term" value="F:flavin adenine dinucleotide binding"/>
    <property type="evidence" value="ECO:0007669"/>
    <property type="project" value="InterPro"/>
</dbReference>
<dbReference type="GO" id="GO:0005737">
    <property type="term" value="C:cytoplasm"/>
    <property type="evidence" value="ECO:0007669"/>
    <property type="project" value="TreeGrafter"/>
</dbReference>
<reference evidence="3" key="1">
    <citation type="submission" date="2017-04" db="EMBL/GenBank/DDBJ databases">
        <authorList>
            <person name="Abreu V.A."/>
            <person name="Popin R.V."/>
            <person name="Rigonato J."/>
            <person name="Andreote A.P."/>
            <person name="Schaker P.C."/>
            <person name="Hoff-Risseti C."/>
            <person name="Alvarenga D.O."/>
            <person name="Varani A.M."/>
            <person name="Fiore M.F."/>
        </authorList>
    </citation>
    <scope>NUCLEOTIDE SEQUENCE [LARGE SCALE GENOMIC DNA]</scope>
    <source>
        <strain evidence="3">CENA303</strain>
    </source>
</reference>
<dbReference type="Proteomes" id="UP000192997">
    <property type="component" value="Unassembled WGS sequence"/>
</dbReference>
<dbReference type="InterPro" id="IPR037069">
    <property type="entry name" value="AcylCoA_DH/ox_N_sf"/>
</dbReference>
<organism evidence="2 3">
    <name type="scientific">Cylindrospermopsis raciborskii CENA303</name>
    <dbReference type="NCBI Taxonomy" id="1170769"/>
    <lineage>
        <taxon>Bacteria</taxon>
        <taxon>Bacillati</taxon>
        <taxon>Cyanobacteriota</taxon>
        <taxon>Cyanophyceae</taxon>
        <taxon>Nostocales</taxon>
        <taxon>Aphanizomenonaceae</taxon>
        <taxon>Cylindrospermopsis</taxon>
    </lineage>
</organism>
<dbReference type="SUPFAM" id="SSF56645">
    <property type="entry name" value="Acyl-CoA dehydrogenase NM domain-like"/>
    <property type="match status" value="1"/>
</dbReference>
<dbReference type="RefSeq" id="WP_009343915.1">
    <property type="nucleotide sequence ID" value="NZ_NBYN01000058.1"/>
</dbReference>
<dbReference type="AlphaFoldDB" id="A0A1X4G4A3"/>
<dbReference type="GO" id="GO:0033539">
    <property type="term" value="P:fatty acid beta-oxidation using acyl-CoA dehydrogenase"/>
    <property type="evidence" value="ECO:0007669"/>
    <property type="project" value="TreeGrafter"/>
</dbReference>
<dbReference type="Gene3D" id="2.40.110.10">
    <property type="entry name" value="Butyryl-CoA Dehydrogenase, subunit A, domain 2"/>
    <property type="match status" value="1"/>
</dbReference>
<dbReference type="InterPro" id="IPR046373">
    <property type="entry name" value="Acyl-CoA_Oxase/DH_mid-dom_sf"/>
</dbReference>
<dbReference type="InterPro" id="IPR050741">
    <property type="entry name" value="Acyl-CoA_dehydrogenase"/>
</dbReference>
<evidence type="ECO:0000256" key="1">
    <source>
        <dbReference type="ARBA" id="ARBA00023002"/>
    </source>
</evidence>
<evidence type="ECO:0000313" key="2">
    <source>
        <dbReference type="EMBL" id="OSO89234.1"/>
    </source>
</evidence>
<keyword evidence="1" id="KW-0560">Oxidoreductase</keyword>
<accession>A0A1X4G4A3</accession>
<comment type="caution">
    <text evidence="2">The sequence shown here is derived from an EMBL/GenBank/DDBJ whole genome shotgun (WGS) entry which is preliminary data.</text>
</comment>
<evidence type="ECO:0000313" key="3">
    <source>
        <dbReference type="Proteomes" id="UP000192997"/>
    </source>
</evidence>
<dbReference type="Gene3D" id="1.10.540.10">
    <property type="entry name" value="Acyl-CoA dehydrogenase/oxidase, N-terminal domain"/>
    <property type="match status" value="1"/>
</dbReference>
<dbReference type="PANTHER" id="PTHR48083">
    <property type="entry name" value="MEDIUM-CHAIN SPECIFIC ACYL-COA DEHYDROGENASE, MITOCHONDRIAL-RELATED"/>
    <property type="match status" value="1"/>
</dbReference>
<dbReference type="InterPro" id="IPR009100">
    <property type="entry name" value="AcylCoA_DH/oxidase_NM_dom_sf"/>
</dbReference>
<proteinExistence type="predicted"/>
<gene>
    <name evidence="2" type="ORF">B7O87_13515</name>
</gene>
<dbReference type="GO" id="GO:0003995">
    <property type="term" value="F:acyl-CoA dehydrogenase activity"/>
    <property type="evidence" value="ECO:0007669"/>
    <property type="project" value="TreeGrafter"/>
</dbReference>
<protein>
    <submittedName>
        <fullName evidence="2">Acyl-CoA dehydrogenase</fullName>
    </submittedName>
</protein>
<dbReference type="EMBL" id="NBYN01000058">
    <property type="protein sequence ID" value="OSO89234.1"/>
    <property type="molecule type" value="Genomic_DNA"/>
</dbReference>
<sequence length="366" mass="39934">MLLQDSTLQLSECAGYFNDGLNGFSIDKSLITLARSGYLALGLSSSLGGSGGGLSDVVEAIASVSEQCLTSGFVFWCQRAFMEYLSASGNHYLQSEILPMVLKGELSGATGLSNAMKYLAGIEKLRLQVEIDNENVTINGFLPWASNLRPEKFVIAVAGQTDCGKSMVIAVPADISGLNRGEDLQLLGLQASWTSSLKFNNVQLCHSWIISDNGAEFLPKIRPAFLLMQCGLALGMARRSLKETRQSINTNNREVLASRLGASTATLSNLENHISYLSNLSAFTLTQMRQLFEVRVKLTRLAVEVVQMELEAKGGTGYLKPSGTARRLREVAFLPVLTPSLVQLETELYRHRLVKEKSDGLPYNCH</sequence>
<name>A0A1X4G4A3_9CYAN</name>
<dbReference type="PANTHER" id="PTHR48083:SF2">
    <property type="entry name" value="MEDIUM-CHAIN SPECIFIC ACYL-COA DEHYDROGENASE, MITOCHONDRIAL"/>
    <property type="match status" value="1"/>
</dbReference>